<evidence type="ECO:0000313" key="7">
    <source>
        <dbReference type="Proteomes" id="UP000242642"/>
    </source>
</evidence>
<dbReference type="GO" id="GO:0017089">
    <property type="term" value="F:glycolipid transfer activity"/>
    <property type="evidence" value="ECO:0007669"/>
    <property type="project" value="TreeGrafter"/>
</dbReference>
<comment type="similarity">
    <text evidence="4">Belongs to the LptA family.</text>
</comment>
<dbReference type="Pfam" id="PF03968">
    <property type="entry name" value="LptD_N"/>
    <property type="match status" value="1"/>
</dbReference>
<dbReference type="NCBIfam" id="TIGR03002">
    <property type="entry name" value="outer_YhbN_LptA"/>
    <property type="match status" value="1"/>
</dbReference>
<comment type="subunit">
    <text evidence="4">Component of the lipopolysaccharide transport and assembly complex.</text>
</comment>
<keyword evidence="7" id="KW-1185">Reference proteome</keyword>
<dbReference type="Proteomes" id="UP000242642">
    <property type="component" value="Unassembled WGS sequence"/>
</dbReference>
<organism evidence="6 7">
    <name type="scientific">Thorsellia anophelis DSM 18579</name>
    <dbReference type="NCBI Taxonomy" id="1123402"/>
    <lineage>
        <taxon>Bacteria</taxon>
        <taxon>Pseudomonadati</taxon>
        <taxon>Pseudomonadota</taxon>
        <taxon>Gammaproteobacteria</taxon>
        <taxon>Enterobacterales</taxon>
        <taxon>Thorselliaceae</taxon>
        <taxon>Thorsellia</taxon>
    </lineage>
</organism>
<comment type="function">
    <text evidence="4">Involved in the assembly of lipopolysaccharide (LPS). Required for the translocation of LPS from the inner membrane to the outer membrane. May form a bridge between the inner membrane and the outer membrane, via interactions with LptC and LptD, thereby facilitating LPS transfer across the periplasm.</text>
</comment>
<dbReference type="InterPro" id="IPR052037">
    <property type="entry name" value="LPS_export_LptA"/>
</dbReference>
<dbReference type="GO" id="GO:0043165">
    <property type="term" value="P:Gram-negative-bacterium-type cell outer membrane assembly"/>
    <property type="evidence" value="ECO:0007669"/>
    <property type="project" value="UniProtKB-UniRule"/>
</dbReference>
<keyword evidence="1 4" id="KW-0813">Transport</keyword>
<dbReference type="GO" id="GO:0030288">
    <property type="term" value="C:outer membrane-bounded periplasmic space"/>
    <property type="evidence" value="ECO:0007669"/>
    <property type="project" value="TreeGrafter"/>
</dbReference>
<protein>
    <recommendedName>
        <fullName evidence="4">Lipopolysaccharide export system protein LptA</fullName>
    </recommendedName>
</protein>
<dbReference type="InterPro" id="IPR014340">
    <property type="entry name" value="LptA"/>
</dbReference>
<evidence type="ECO:0000313" key="6">
    <source>
        <dbReference type="EMBL" id="SES90817.1"/>
    </source>
</evidence>
<dbReference type="GO" id="GO:0009279">
    <property type="term" value="C:cell outer membrane"/>
    <property type="evidence" value="ECO:0007669"/>
    <property type="project" value="TreeGrafter"/>
</dbReference>
<evidence type="ECO:0000256" key="4">
    <source>
        <dbReference type="HAMAP-Rule" id="MF_01914"/>
    </source>
</evidence>
<dbReference type="GO" id="GO:0001530">
    <property type="term" value="F:lipopolysaccharide binding"/>
    <property type="evidence" value="ECO:0007669"/>
    <property type="project" value="InterPro"/>
</dbReference>
<dbReference type="OrthoDB" id="5295619at2"/>
<dbReference type="HAMAP" id="MF_01914">
    <property type="entry name" value="LPS_assembly_LptA"/>
    <property type="match status" value="1"/>
</dbReference>
<feature type="domain" description="Organic solvent tolerance-like N-terminal" evidence="5">
    <location>
        <begin position="50"/>
        <end position="162"/>
    </location>
</feature>
<dbReference type="Gene3D" id="2.60.450.10">
    <property type="entry name" value="Lipopolysaccharide (LPS) transport protein A like domain"/>
    <property type="match status" value="1"/>
</dbReference>
<dbReference type="AlphaFoldDB" id="A0A1I0A9H7"/>
<proteinExistence type="inferred from homology"/>
<sequence>MNKNSQTPPLFYSYATQLKLIKHSIVLITILFGFTNQSVAKTGDTEQPMHISSNSQSLDITNNIATFTDSVVITQGSINIIADKVVVTTPNGDQTKAVVDAYGSPLKFSQLQDDGKPIEGHANQMRYELEIEKITLTGNAFISQLDSNVKGDKIVYLVKEQKMEAKGDRVITILNPKQIQENDKP</sequence>
<evidence type="ECO:0000256" key="3">
    <source>
        <dbReference type="ARBA" id="ARBA00022764"/>
    </source>
</evidence>
<dbReference type="STRING" id="1123402.SAMN02583745_00848"/>
<dbReference type="PANTHER" id="PTHR36504">
    <property type="entry name" value="LIPOPOLYSACCHARIDE EXPORT SYSTEM PROTEIN LPTA"/>
    <property type="match status" value="1"/>
</dbReference>
<reference evidence="7" key="1">
    <citation type="submission" date="2016-10" db="EMBL/GenBank/DDBJ databases">
        <authorList>
            <person name="Varghese N."/>
            <person name="Submissions S."/>
        </authorList>
    </citation>
    <scope>NUCLEOTIDE SEQUENCE [LARGE SCALE GENOMIC DNA]</scope>
    <source>
        <strain evidence="7">DSM 18579</strain>
    </source>
</reference>
<evidence type="ECO:0000256" key="1">
    <source>
        <dbReference type="ARBA" id="ARBA00022448"/>
    </source>
</evidence>
<dbReference type="InterPro" id="IPR005653">
    <property type="entry name" value="OstA-like_N"/>
</dbReference>
<evidence type="ECO:0000259" key="5">
    <source>
        <dbReference type="Pfam" id="PF03968"/>
    </source>
</evidence>
<dbReference type="PANTHER" id="PTHR36504:SF1">
    <property type="entry name" value="LIPOPOLYSACCHARIDE EXPORT SYSTEM PROTEIN LPTA"/>
    <property type="match status" value="1"/>
</dbReference>
<name>A0A1I0A9H7_9GAMM</name>
<keyword evidence="3 4" id="KW-0574">Periplasm</keyword>
<dbReference type="GO" id="GO:0015920">
    <property type="term" value="P:lipopolysaccharide transport"/>
    <property type="evidence" value="ECO:0007669"/>
    <property type="project" value="UniProtKB-UniRule"/>
</dbReference>
<accession>A0A1I0A9H7</accession>
<comment type="subcellular location">
    <subcellularLocation>
        <location evidence="4">Periplasm</location>
    </subcellularLocation>
</comment>
<evidence type="ECO:0000256" key="2">
    <source>
        <dbReference type="ARBA" id="ARBA00022729"/>
    </source>
</evidence>
<keyword evidence="2" id="KW-0732">Signal</keyword>
<gene>
    <name evidence="4" type="primary">lptA</name>
    <name evidence="6" type="ORF">SAMN02583745_00848</name>
</gene>
<dbReference type="EMBL" id="FOHV01000005">
    <property type="protein sequence ID" value="SES90817.1"/>
    <property type="molecule type" value="Genomic_DNA"/>
</dbReference>